<protein>
    <recommendedName>
        <fullName evidence="3">D-isomer specific 2-hydroxyacid dehydrogenase catalytic domain-containing protein</fullName>
    </recommendedName>
</protein>
<accession>A0A0F9AIQ4</accession>
<organism evidence="4">
    <name type="scientific">marine sediment metagenome</name>
    <dbReference type="NCBI Taxonomy" id="412755"/>
    <lineage>
        <taxon>unclassified sequences</taxon>
        <taxon>metagenomes</taxon>
        <taxon>ecological metagenomes</taxon>
    </lineage>
</organism>
<dbReference type="EMBL" id="LAZR01045723">
    <property type="protein sequence ID" value="KKK98190.1"/>
    <property type="molecule type" value="Genomic_DNA"/>
</dbReference>
<sequence length="169" mass="18572">MQAKVLVTREIPKPAIDILKKMCEVKVNELRRSLTKEELVGEVKDIDGLLPLSTDVVDSEIMDAAPELKVISNHAVGYDNIDVEVATKKGIMVTNTPGVLTDTTADLTFSLIMAVARRVVEADRFTREGKYKEWSPTLMLGKDVHHSILGIIGFGRIGRAVARRAAGFN</sequence>
<gene>
    <name evidence="4" type="ORF">LCGC14_2645210</name>
</gene>
<evidence type="ECO:0000313" key="4">
    <source>
        <dbReference type="EMBL" id="KKK98190.1"/>
    </source>
</evidence>
<dbReference type="InterPro" id="IPR006139">
    <property type="entry name" value="D-isomer_2_OHA_DH_cat_dom"/>
</dbReference>
<dbReference type="Pfam" id="PF00389">
    <property type="entry name" value="2-Hacid_dh"/>
    <property type="match status" value="1"/>
</dbReference>
<dbReference type="SUPFAM" id="SSF51735">
    <property type="entry name" value="NAD(P)-binding Rossmann-fold domains"/>
    <property type="match status" value="1"/>
</dbReference>
<feature type="non-terminal residue" evidence="4">
    <location>
        <position position="169"/>
    </location>
</feature>
<dbReference type="InterPro" id="IPR036291">
    <property type="entry name" value="NAD(P)-bd_dom_sf"/>
</dbReference>
<feature type="domain" description="D-isomer specific 2-hydroxyacid dehydrogenase catalytic" evidence="3">
    <location>
        <begin position="5"/>
        <end position="110"/>
    </location>
</feature>
<keyword evidence="2" id="KW-0520">NAD</keyword>
<keyword evidence="1" id="KW-0560">Oxidoreductase</keyword>
<evidence type="ECO:0000256" key="1">
    <source>
        <dbReference type="ARBA" id="ARBA00023002"/>
    </source>
</evidence>
<dbReference type="GO" id="GO:0005829">
    <property type="term" value="C:cytosol"/>
    <property type="evidence" value="ECO:0007669"/>
    <property type="project" value="TreeGrafter"/>
</dbReference>
<dbReference type="GO" id="GO:0030267">
    <property type="term" value="F:glyoxylate reductase (NADPH) activity"/>
    <property type="evidence" value="ECO:0007669"/>
    <property type="project" value="TreeGrafter"/>
</dbReference>
<dbReference type="SUPFAM" id="SSF52283">
    <property type="entry name" value="Formate/glycerate dehydrogenase catalytic domain-like"/>
    <property type="match status" value="1"/>
</dbReference>
<dbReference type="Gene3D" id="3.40.50.720">
    <property type="entry name" value="NAD(P)-binding Rossmann-like Domain"/>
    <property type="match status" value="2"/>
</dbReference>
<dbReference type="GO" id="GO:0051287">
    <property type="term" value="F:NAD binding"/>
    <property type="evidence" value="ECO:0007669"/>
    <property type="project" value="InterPro"/>
</dbReference>
<reference evidence="4" key="1">
    <citation type="journal article" date="2015" name="Nature">
        <title>Complex archaea that bridge the gap between prokaryotes and eukaryotes.</title>
        <authorList>
            <person name="Spang A."/>
            <person name="Saw J.H."/>
            <person name="Jorgensen S.L."/>
            <person name="Zaremba-Niedzwiedzka K."/>
            <person name="Martijn J."/>
            <person name="Lind A.E."/>
            <person name="van Eijk R."/>
            <person name="Schleper C."/>
            <person name="Guy L."/>
            <person name="Ettema T.J."/>
        </authorList>
    </citation>
    <scope>NUCLEOTIDE SEQUENCE</scope>
</reference>
<dbReference type="PANTHER" id="PTHR10996">
    <property type="entry name" value="2-HYDROXYACID DEHYDROGENASE-RELATED"/>
    <property type="match status" value="1"/>
</dbReference>
<proteinExistence type="predicted"/>
<dbReference type="PANTHER" id="PTHR10996:SF178">
    <property type="entry name" value="2-HYDROXYACID DEHYDROGENASE YGL185C-RELATED"/>
    <property type="match status" value="1"/>
</dbReference>
<evidence type="ECO:0000259" key="3">
    <source>
        <dbReference type="Pfam" id="PF00389"/>
    </source>
</evidence>
<evidence type="ECO:0000256" key="2">
    <source>
        <dbReference type="ARBA" id="ARBA00023027"/>
    </source>
</evidence>
<dbReference type="InterPro" id="IPR050223">
    <property type="entry name" value="D-isomer_2-hydroxyacid_DH"/>
</dbReference>
<dbReference type="GO" id="GO:0016618">
    <property type="term" value="F:hydroxypyruvate reductase [NAD(P)H] activity"/>
    <property type="evidence" value="ECO:0007669"/>
    <property type="project" value="TreeGrafter"/>
</dbReference>
<comment type="caution">
    <text evidence="4">The sequence shown here is derived from an EMBL/GenBank/DDBJ whole genome shotgun (WGS) entry which is preliminary data.</text>
</comment>
<name>A0A0F9AIQ4_9ZZZZ</name>
<dbReference type="AlphaFoldDB" id="A0A0F9AIQ4"/>